<sequence>MDIFCHQSLEFHLQFKAMLAMVGMRQTTVIATIIFQRQPQQGA</sequence>
<dbReference type="EMBL" id="LR134492">
    <property type="protein sequence ID" value="VEI73796.1"/>
    <property type="molecule type" value="Genomic_DNA"/>
</dbReference>
<gene>
    <name evidence="1" type="ORF">NCTC13193_04344</name>
</gene>
<evidence type="ECO:0000313" key="1">
    <source>
        <dbReference type="EMBL" id="VEI73796.1"/>
    </source>
</evidence>
<organism evidence="1 2">
    <name type="scientific">Serratia fonticola</name>
    <dbReference type="NCBI Taxonomy" id="47917"/>
    <lineage>
        <taxon>Bacteria</taxon>
        <taxon>Pseudomonadati</taxon>
        <taxon>Pseudomonadota</taxon>
        <taxon>Gammaproteobacteria</taxon>
        <taxon>Enterobacterales</taxon>
        <taxon>Yersiniaceae</taxon>
        <taxon>Serratia</taxon>
    </lineage>
</organism>
<reference evidence="1 2" key="1">
    <citation type="submission" date="2018-12" db="EMBL/GenBank/DDBJ databases">
        <authorList>
            <consortium name="Pathogen Informatics"/>
        </authorList>
    </citation>
    <scope>NUCLEOTIDE SEQUENCE [LARGE SCALE GENOMIC DNA]</scope>
    <source>
        <strain evidence="1 2">NCTC13193</strain>
    </source>
</reference>
<dbReference type="AlphaFoldDB" id="A0A448T1G9"/>
<evidence type="ECO:0000313" key="2">
    <source>
        <dbReference type="Proteomes" id="UP000270487"/>
    </source>
</evidence>
<accession>A0A448T1G9</accession>
<proteinExistence type="predicted"/>
<name>A0A448T1G9_SERFO</name>
<dbReference type="Proteomes" id="UP000270487">
    <property type="component" value="Chromosome"/>
</dbReference>
<protein>
    <submittedName>
        <fullName evidence="1">Uncharacterized protein</fullName>
    </submittedName>
</protein>